<feature type="region of interest" description="Disordered" evidence="1">
    <location>
        <begin position="235"/>
        <end position="280"/>
    </location>
</feature>
<sequence>MPVHVPWTAPAQRSSSHPGLPPPESACSHAMYPPRLPTARLAGPRLDLIKALSTAAQASMATRGRPEHLQRHSSRHRSPVSMGFDNAPTPFIAPRATCVTGPSSRKVRPLAARITRDCLPSPVLLDRDDEQTSRTPPQCRRRPPPRKVNTFFFLCVARRRAPHCLSTARLCRPSPPARSRSSAYAAPASPTSAAASCHRSSTAARPVLTRAVSSARLARRPPIVHHHLFLSLPPPSRVVKHDAPSSSHPAHAATPAASAPPRAPTRDPRVLASTHVTARY</sequence>
<dbReference type="EMBL" id="KZ110592">
    <property type="protein sequence ID" value="OSX66754.1"/>
    <property type="molecule type" value="Genomic_DNA"/>
</dbReference>
<reference evidence="2 3" key="1">
    <citation type="submission" date="2017-04" db="EMBL/GenBank/DDBJ databases">
        <title>Genome Sequence of the Model Brown-Rot Fungus Postia placenta SB12.</title>
        <authorList>
            <consortium name="DOE Joint Genome Institute"/>
            <person name="Gaskell J."/>
            <person name="Kersten P."/>
            <person name="Larrondo L.F."/>
            <person name="Canessa P."/>
            <person name="Martinez D."/>
            <person name="Hibbett D."/>
            <person name="Schmoll M."/>
            <person name="Kubicek C.P."/>
            <person name="Martinez A.T."/>
            <person name="Yadav J."/>
            <person name="Master E."/>
            <person name="Magnuson J.K."/>
            <person name="James T."/>
            <person name="Yaver D."/>
            <person name="Berka R."/>
            <person name="Labutti K."/>
            <person name="Lipzen A."/>
            <person name="Aerts A."/>
            <person name="Barry K."/>
            <person name="Henrissat B."/>
            <person name="Blanchette R."/>
            <person name="Grigoriev I."/>
            <person name="Cullen D."/>
        </authorList>
    </citation>
    <scope>NUCLEOTIDE SEQUENCE [LARGE SCALE GENOMIC DNA]</scope>
    <source>
        <strain evidence="2 3">MAD-698-R-SB12</strain>
    </source>
</reference>
<dbReference type="GeneID" id="36325348"/>
<organism evidence="2 3">
    <name type="scientific">Postia placenta MAD-698-R-SB12</name>
    <dbReference type="NCBI Taxonomy" id="670580"/>
    <lineage>
        <taxon>Eukaryota</taxon>
        <taxon>Fungi</taxon>
        <taxon>Dikarya</taxon>
        <taxon>Basidiomycota</taxon>
        <taxon>Agaricomycotina</taxon>
        <taxon>Agaricomycetes</taxon>
        <taxon>Polyporales</taxon>
        <taxon>Adustoporiaceae</taxon>
        <taxon>Rhodonia</taxon>
    </lineage>
</organism>
<protein>
    <submittedName>
        <fullName evidence="2">Uncharacterized protein</fullName>
    </submittedName>
</protein>
<proteinExistence type="predicted"/>
<feature type="region of interest" description="Disordered" evidence="1">
    <location>
        <begin position="123"/>
        <end position="144"/>
    </location>
</feature>
<feature type="compositionally biased region" description="Low complexity" evidence="1">
    <location>
        <begin position="244"/>
        <end position="260"/>
    </location>
</feature>
<feature type="region of interest" description="Disordered" evidence="1">
    <location>
        <begin position="58"/>
        <end position="82"/>
    </location>
</feature>
<gene>
    <name evidence="2" type="ORF">POSPLADRAFT_1053370</name>
</gene>
<dbReference type="AlphaFoldDB" id="A0A1X6NDV3"/>
<dbReference type="RefSeq" id="XP_024343548.1">
    <property type="nucleotide sequence ID" value="XM_024480398.1"/>
</dbReference>
<name>A0A1X6NDV3_9APHY</name>
<feature type="region of interest" description="Disordered" evidence="1">
    <location>
        <begin position="1"/>
        <end position="25"/>
    </location>
</feature>
<feature type="compositionally biased region" description="Low complexity" evidence="1">
    <location>
        <begin position="177"/>
        <end position="196"/>
    </location>
</feature>
<dbReference type="Proteomes" id="UP000194127">
    <property type="component" value="Unassembled WGS sequence"/>
</dbReference>
<accession>A0A1X6NDV3</accession>
<evidence type="ECO:0000256" key="1">
    <source>
        <dbReference type="SAM" id="MobiDB-lite"/>
    </source>
</evidence>
<evidence type="ECO:0000313" key="3">
    <source>
        <dbReference type="Proteomes" id="UP000194127"/>
    </source>
</evidence>
<feature type="region of interest" description="Disordered" evidence="1">
    <location>
        <begin position="169"/>
        <end position="203"/>
    </location>
</feature>
<evidence type="ECO:0000313" key="2">
    <source>
        <dbReference type="EMBL" id="OSX66754.1"/>
    </source>
</evidence>
<keyword evidence="3" id="KW-1185">Reference proteome</keyword>